<dbReference type="Proteomes" id="UP001500984">
    <property type="component" value="Unassembled WGS sequence"/>
</dbReference>
<dbReference type="PANTHER" id="PTHR21240">
    <property type="entry name" value="2-AMINO-3-CARBOXYLMUCONATE-6-SEMIALDEHYDE DECARBOXYLASE"/>
    <property type="match status" value="1"/>
</dbReference>
<dbReference type="InterPro" id="IPR032466">
    <property type="entry name" value="Metal_Hydrolase"/>
</dbReference>
<dbReference type="CDD" id="cd01292">
    <property type="entry name" value="metallo-dependent_hydrolases"/>
    <property type="match status" value="1"/>
</dbReference>
<comment type="caution">
    <text evidence="3">The sequence shown here is derived from an EMBL/GenBank/DDBJ whole genome shotgun (WGS) entry which is preliminary data.</text>
</comment>
<name>A0ABN2WY77_9MICO</name>
<feature type="domain" description="Amidohydrolase-related" evidence="2">
    <location>
        <begin position="38"/>
        <end position="309"/>
    </location>
</feature>
<accession>A0ABN2WY77</accession>
<dbReference type="InterPro" id="IPR006680">
    <property type="entry name" value="Amidohydro-rel"/>
</dbReference>
<organism evidence="3 4">
    <name type="scientific">Brevibacterium salitolerans</name>
    <dbReference type="NCBI Taxonomy" id="1403566"/>
    <lineage>
        <taxon>Bacteria</taxon>
        <taxon>Bacillati</taxon>
        <taxon>Actinomycetota</taxon>
        <taxon>Actinomycetes</taxon>
        <taxon>Micrococcales</taxon>
        <taxon>Brevibacteriaceae</taxon>
        <taxon>Brevibacterium</taxon>
    </lineage>
</organism>
<gene>
    <name evidence="3" type="ORF">GCM10009823_24370</name>
</gene>
<dbReference type="EMBL" id="BAAAPZ010000011">
    <property type="protein sequence ID" value="GAA2101544.1"/>
    <property type="molecule type" value="Genomic_DNA"/>
</dbReference>
<dbReference type="PANTHER" id="PTHR21240:SF28">
    <property type="entry name" value="ISO-OROTATE DECARBOXYLASE (EUROFUNG)"/>
    <property type="match status" value="1"/>
</dbReference>
<keyword evidence="4" id="KW-1185">Reference proteome</keyword>
<sequence length="315" mass="34396">MSAQTPSSSVVAGENAIPADEPARLRALAADLGIPGFVDVHTHFMPANVLTKVWQYFDRAQERGLRPWPITYRFDEAERLRRLRELGVLRFTAMLYPHRADMAEWLNGWAAEFAARTPDCAHTGTFFPEPDAGEYVGRALAGGAEVFKAHVQVGGYDPADRLLDPVWAQLEEAGTPVVIHCGSGPVAGAHTGVGPVAEVLARFPRLRLVIAHSGLPEYAQFLRLAEEYEGLSLDTCMTFTDFTEATAPFPAELLPRFAELALAGKVVLGSDYPNIPYPYVHQIEAIRALDLGDDVDRAILWGNGARMLGVEEAAC</sequence>
<proteinExistence type="predicted"/>
<dbReference type="Gene3D" id="3.20.20.140">
    <property type="entry name" value="Metal-dependent hydrolases"/>
    <property type="match status" value="1"/>
</dbReference>
<evidence type="ECO:0000256" key="1">
    <source>
        <dbReference type="ARBA" id="ARBA00023239"/>
    </source>
</evidence>
<dbReference type="Pfam" id="PF04909">
    <property type="entry name" value="Amidohydro_2"/>
    <property type="match status" value="1"/>
</dbReference>
<evidence type="ECO:0000259" key="2">
    <source>
        <dbReference type="Pfam" id="PF04909"/>
    </source>
</evidence>
<reference evidence="3 4" key="1">
    <citation type="journal article" date="2019" name="Int. J. Syst. Evol. Microbiol.">
        <title>The Global Catalogue of Microorganisms (GCM) 10K type strain sequencing project: providing services to taxonomists for standard genome sequencing and annotation.</title>
        <authorList>
            <consortium name="The Broad Institute Genomics Platform"/>
            <consortium name="The Broad Institute Genome Sequencing Center for Infectious Disease"/>
            <person name="Wu L."/>
            <person name="Ma J."/>
        </authorList>
    </citation>
    <scope>NUCLEOTIDE SEQUENCE [LARGE SCALE GENOMIC DNA]</scope>
    <source>
        <strain evidence="3 4">JCM 15900</strain>
    </source>
</reference>
<keyword evidence="1" id="KW-0456">Lyase</keyword>
<dbReference type="SUPFAM" id="SSF51556">
    <property type="entry name" value="Metallo-dependent hydrolases"/>
    <property type="match status" value="1"/>
</dbReference>
<dbReference type="InterPro" id="IPR032465">
    <property type="entry name" value="ACMSD"/>
</dbReference>
<evidence type="ECO:0000313" key="4">
    <source>
        <dbReference type="Proteomes" id="UP001500984"/>
    </source>
</evidence>
<evidence type="ECO:0000313" key="3">
    <source>
        <dbReference type="EMBL" id="GAA2101544.1"/>
    </source>
</evidence>
<protein>
    <submittedName>
        <fullName evidence="3">Amidohydrolase family protein</fullName>
    </submittedName>
</protein>
<dbReference type="RefSeq" id="WP_291795085.1">
    <property type="nucleotide sequence ID" value="NZ_BAAAPZ010000011.1"/>
</dbReference>